<dbReference type="AlphaFoldDB" id="K9UIG8"/>
<dbReference type="PANTHER" id="PTHR34107:SF1">
    <property type="entry name" value="SLL0198 PROTEIN"/>
    <property type="match status" value="1"/>
</dbReference>
<dbReference type="CDD" id="cd06260">
    <property type="entry name" value="DUF820-like"/>
    <property type="match status" value="1"/>
</dbReference>
<dbReference type="Proteomes" id="UP000010366">
    <property type="component" value="Chromosome"/>
</dbReference>
<gene>
    <name evidence="2" type="ORF">Cha6605_2962</name>
</gene>
<dbReference type="InterPro" id="IPR012296">
    <property type="entry name" value="Nuclease_put_TT1808"/>
</dbReference>
<evidence type="ECO:0000313" key="2">
    <source>
        <dbReference type="EMBL" id="AFY93994.1"/>
    </source>
</evidence>
<dbReference type="Pfam" id="PF05685">
    <property type="entry name" value="Uma2"/>
    <property type="match status" value="1"/>
</dbReference>
<sequence length="192" mass="21088">MVHTPVKQSALEQLLDLPDANAIESSNGRLVPLPIPQVHRSIIQRQLLFAIDPLLNELDIAQAFPSLHCTFGDRSIIADIAVFEDVNIATDALGNIEDTFAISPDWIVQILPPTRSITTALKNINYCLAHGTQMGWLIDPIERCVFTSGAERTFELIEDPATILPVPLFAASIELTISQLFGAIAKSYRKST</sequence>
<dbReference type="eggNOG" id="COG4636">
    <property type="taxonomic scope" value="Bacteria"/>
</dbReference>
<reference evidence="2 3" key="1">
    <citation type="submission" date="2012-05" db="EMBL/GenBank/DDBJ databases">
        <title>Finished chromosome of genome of Chamaesiphon sp. PCC 6605.</title>
        <authorList>
            <consortium name="US DOE Joint Genome Institute"/>
            <person name="Gugger M."/>
            <person name="Coursin T."/>
            <person name="Rippka R."/>
            <person name="Tandeau De Marsac N."/>
            <person name="Huntemann M."/>
            <person name="Wei C.-L."/>
            <person name="Han J."/>
            <person name="Detter J.C."/>
            <person name="Han C."/>
            <person name="Tapia R."/>
            <person name="Chen A."/>
            <person name="Kyrpides N."/>
            <person name="Mavromatis K."/>
            <person name="Markowitz V."/>
            <person name="Szeto E."/>
            <person name="Ivanova N."/>
            <person name="Pagani I."/>
            <person name="Pati A."/>
            <person name="Goodwin L."/>
            <person name="Nordberg H.P."/>
            <person name="Cantor M.N."/>
            <person name="Hua S.X."/>
            <person name="Woyke T."/>
            <person name="Kerfeld C.A."/>
        </authorList>
    </citation>
    <scope>NUCLEOTIDE SEQUENCE [LARGE SCALE GENOMIC DNA]</scope>
    <source>
        <strain evidence="3">ATCC 27169 / PCC 6605</strain>
    </source>
</reference>
<dbReference type="PANTHER" id="PTHR34107">
    <property type="entry name" value="SLL0198 PROTEIN-RELATED"/>
    <property type="match status" value="1"/>
</dbReference>
<dbReference type="InterPro" id="IPR011335">
    <property type="entry name" value="Restrct_endonuc-II-like"/>
</dbReference>
<dbReference type="KEGG" id="cmp:Cha6605_2962"/>
<accession>K9UIG8</accession>
<dbReference type="InterPro" id="IPR008538">
    <property type="entry name" value="Uma2"/>
</dbReference>
<dbReference type="HOGENOM" id="CLU_107036_0_0_3"/>
<dbReference type="RefSeq" id="WP_015160137.1">
    <property type="nucleotide sequence ID" value="NC_019697.1"/>
</dbReference>
<proteinExistence type="predicted"/>
<dbReference type="EMBL" id="CP003600">
    <property type="protein sequence ID" value="AFY93994.1"/>
    <property type="molecule type" value="Genomic_DNA"/>
</dbReference>
<dbReference type="STRING" id="1173020.Cha6605_2962"/>
<name>K9UIG8_CHAP6</name>
<dbReference type="SUPFAM" id="SSF52980">
    <property type="entry name" value="Restriction endonuclease-like"/>
    <property type="match status" value="1"/>
</dbReference>
<evidence type="ECO:0000259" key="1">
    <source>
        <dbReference type="Pfam" id="PF05685"/>
    </source>
</evidence>
<protein>
    <recommendedName>
        <fullName evidence="1">Putative restriction endonuclease domain-containing protein</fullName>
    </recommendedName>
</protein>
<dbReference type="Gene3D" id="3.90.1570.10">
    <property type="entry name" value="tt1808, chain A"/>
    <property type="match status" value="1"/>
</dbReference>
<keyword evidence="3" id="KW-1185">Reference proteome</keyword>
<organism evidence="2 3">
    <name type="scientific">Chamaesiphon minutus (strain ATCC 27169 / PCC 6605)</name>
    <dbReference type="NCBI Taxonomy" id="1173020"/>
    <lineage>
        <taxon>Bacteria</taxon>
        <taxon>Bacillati</taxon>
        <taxon>Cyanobacteriota</taxon>
        <taxon>Cyanophyceae</taxon>
        <taxon>Gomontiellales</taxon>
        <taxon>Chamaesiphonaceae</taxon>
        <taxon>Chamaesiphon</taxon>
    </lineage>
</organism>
<feature type="domain" description="Putative restriction endonuclease" evidence="1">
    <location>
        <begin position="12"/>
        <end position="177"/>
    </location>
</feature>
<dbReference type="OrthoDB" id="461333at2"/>
<evidence type="ECO:0000313" key="3">
    <source>
        <dbReference type="Proteomes" id="UP000010366"/>
    </source>
</evidence>